<gene>
    <name evidence="1" type="ORF">Lupro_12750</name>
</gene>
<organism evidence="1 2">
    <name type="scientific">Lutibacter profundi</name>
    <dbReference type="NCBI Taxonomy" id="1622118"/>
    <lineage>
        <taxon>Bacteria</taxon>
        <taxon>Pseudomonadati</taxon>
        <taxon>Bacteroidota</taxon>
        <taxon>Flavobacteriia</taxon>
        <taxon>Flavobacteriales</taxon>
        <taxon>Flavobacteriaceae</taxon>
        <taxon>Lutibacter</taxon>
    </lineage>
</organism>
<proteinExistence type="predicted"/>
<evidence type="ECO:0000313" key="2">
    <source>
        <dbReference type="Proteomes" id="UP000059672"/>
    </source>
</evidence>
<dbReference type="RefSeq" id="WP_068211096.1">
    <property type="nucleotide sequence ID" value="NZ_CP013355.1"/>
</dbReference>
<sequence length="110" mass="12595">MPLINKKSSILKSEITSTIVCPKCNKKQSTKIIVSGRYKHFLQLPLISVGKYGESNCTNCNQNYQLEDMPNDIKLAYFELKETTKTPVWHYSGLILVKLLVILKIISRYS</sequence>
<reference evidence="1 2" key="2">
    <citation type="journal article" date="2016" name="Int. J. Syst. Evol. Microbiol.">
        <title>Lutibacter profundi sp. nov., isolated from a deep-sea hydrothermal system on the Arctic Mid-Ocean Ridge and emended description of the genus Lutibacter.</title>
        <authorList>
            <person name="Le Moine Bauer S."/>
            <person name="Roalkvam I."/>
            <person name="Steen I.H."/>
            <person name="Dahle H."/>
        </authorList>
    </citation>
    <scope>NUCLEOTIDE SEQUENCE [LARGE SCALE GENOMIC DNA]</scope>
    <source>
        <strain evidence="1 2">LP1</strain>
    </source>
</reference>
<dbReference type="AlphaFoldDB" id="A0A0X8G8L0"/>
<keyword evidence="2" id="KW-1185">Reference proteome</keyword>
<dbReference type="EMBL" id="CP013355">
    <property type="protein sequence ID" value="AMC12075.1"/>
    <property type="molecule type" value="Genomic_DNA"/>
</dbReference>
<dbReference type="KEGG" id="lut:Lupro_12750"/>
<protein>
    <recommendedName>
        <fullName evidence="3">Zinc-ribbon 15 domain-containing protein</fullName>
    </recommendedName>
</protein>
<dbReference type="STRING" id="1622118.Lupro_12750"/>
<reference evidence="2" key="1">
    <citation type="submission" date="2015-12" db="EMBL/GenBank/DDBJ databases">
        <title>Complete genome sequence of Lutibacter profundus strain LP1.</title>
        <authorList>
            <person name="Wissuwa J."/>
            <person name="Le Moine Bauer S."/>
            <person name="Stokke R."/>
            <person name="Dahle H."/>
            <person name="Steen I.H."/>
        </authorList>
    </citation>
    <scope>NUCLEOTIDE SEQUENCE [LARGE SCALE GENOMIC DNA]</scope>
    <source>
        <strain evidence="2">LP1</strain>
    </source>
</reference>
<evidence type="ECO:0000313" key="1">
    <source>
        <dbReference type="EMBL" id="AMC12075.1"/>
    </source>
</evidence>
<name>A0A0X8G8L0_9FLAO</name>
<dbReference type="OrthoDB" id="766141at2"/>
<evidence type="ECO:0008006" key="3">
    <source>
        <dbReference type="Google" id="ProtNLM"/>
    </source>
</evidence>
<dbReference type="Proteomes" id="UP000059672">
    <property type="component" value="Chromosome"/>
</dbReference>
<accession>A0A0X8G8L0</accession>